<keyword evidence="3" id="KW-1003">Cell membrane</keyword>
<evidence type="ECO:0000256" key="15">
    <source>
        <dbReference type="PIRSR" id="PIRSR600829-1"/>
    </source>
</evidence>
<evidence type="ECO:0000256" key="7">
    <source>
        <dbReference type="ARBA" id="ARBA00022741"/>
    </source>
</evidence>
<evidence type="ECO:0000256" key="12">
    <source>
        <dbReference type="ARBA" id="ARBA00023136"/>
    </source>
</evidence>
<dbReference type="PANTHER" id="PTHR34299:SF1">
    <property type="entry name" value="DIACYLGLYCEROL KINASE"/>
    <property type="match status" value="1"/>
</dbReference>
<feature type="binding site" evidence="17">
    <location>
        <position position="6"/>
    </location>
    <ligand>
        <name>ATP</name>
        <dbReference type="ChEBI" id="CHEBI:30616"/>
    </ligand>
</feature>
<feature type="binding site" evidence="18">
    <location>
        <position position="66"/>
    </location>
    <ligand>
        <name>a divalent metal cation</name>
        <dbReference type="ChEBI" id="CHEBI:60240"/>
    </ligand>
</feature>
<accession>A0A1D4NM56</accession>
<evidence type="ECO:0000256" key="6">
    <source>
        <dbReference type="ARBA" id="ARBA00022692"/>
    </source>
</evidence>
<evidence type="ECO:0000313" key="22">
    <source>
        <dbReference type="Proteomes" id="UP000095412"/>
    </source>
</evidence>
<keyword evidence="12 19" id="KW-0472">Membrane</keyword>
<keyword evidence="8 20" id="KW-0418">Kinase</keyword>
<evidence type="ECO:0000256" key="8">
    <source>
        <dbReference type="ARBA" id="ARBA00022777"/>
    </source>
</evidence>
<keyword evidence="4" id="KW-0444">Lipid biosynthesis</keyword>
<reference evidence="21 22" key="1">
    <citation type="submission" date="2016-09" db="EMBL/GenBank/DDBJ databases">
        <authorList>
            <consortium name="Pathogen Informatics"/>
            <person name="Sun Q."/>
            <person name="Inoue M."/>
        </authorList>
    </citation>
    <scope>NUCLEOTIDE SEQUENCE [LARGE SCALE GENOMIC DNA]</scope>
    <source>
        <strain evidence="21 22">82C</strain>
    </source>
</reference>
<evidence type="ECO:0000256" key="11">
    <source>
        <dbReference type="ARBA" id="ARBA00023098"/>
    </source>
</evidence>
<feature type="active site" description="Proton acceptor" evidence="15">
    <location>
        <position position="59"/>
    </location>
</feature>
<keyword evidence="18" id="KW-0479">Metal-binding</keyword>
<feature type="transmembrane region" description="Helical" evidence="19">
    <location>
        <begin position="46"/>
        <end position="65"/>
    </location>
</feature>
<keyword evidence="9 17" id="KW-0067">ATP-binding</keyword>
<evidence type="ECO:0000256" key="3">
    <source>
        <dbReference type="ARBA" id="ARBA00022475"/>
    </source>
</evidence>
<keyword evidence="18" id="KW-0460">Magnesium</keyword>
<sequence length="112" mass="12689">MNRFKYALQGILTLLKKDHKFLLHLIIAIIVMFCGFIFNITITEWFFIIFAIGLVLAFEAINTAVELVVDLVTSDYHILAKNAKDIAAFSVCLVSIVAFIIGIIIFCPYIFK</sequence>
<dbReference type="InterPro" id="IPR036945">
    <property type="entry name" value="DAGK_sf"/>
</dbReference>
<evidence type="ECO:0000313" key="21">
    <source>
        <dbReference type="EMBL" id="SCT11769.1"/>
    </source>
</evidence>
<evidence type="ECO:0000256" key="2">
    <source>
        <dbReference type="ARBA" id="ARBA00005967"/>
    </source>
</evidence>
<reference evidence="20 23" key="2">
    <citation type="submission" date="2016-09" db="EMBL/GenBank/DDBJ databases">
        <authorList>
            <consortium name="Pathogen Informatics"/>
        </authorList>
    </citation>
    <scope>NUCLEOTIDE SEQUENCE [LARGE SCALE GENOMIC DNA]</scope>
    <source>
        <strain evidence="20 23">82B</strain>
    </source>
</reference>
<keyword evidence="6 19" id="KW-0812">Transmembrane</keyword>
<keyword evidence="10 19" id="KW-1133">Transmembrane helix</keyword>
<feature type="binding site" evidence="17">
    <location>
        <position position="66"/>
    </location>
    <ligand>
        <name>ATP</name>
        <dbReference type="ChEBI" id="CHEBI:30616"/>
    </ligand>
</feature>
<feature type="transmembrane region" description="Helical" evidence="19">
    <location>
        <begin position="21"/>
        <end position="40"/>
    </location>
</feature>
<evidence type="ECO:0000313" key="23">
    <source>
        <dbReference type="Proteomes" id="UP000095768"/>
    </source>
</evidence>
<comment type="similarity">
    <text evidence="2">Belongs to the bacterial diacylglycerol kinase family.</text>
</comment>
<dbReference type="GO" id="GO:0036433">
    <property type="term" value="F:di-trans, poly-cis-undecaprenol kinase activity"/>
    <property type="evidence" value="ECO:0007669"/>
    <property type="project" value="UniProtKB-EC"/>
</dbReference>
<dbReference type="InterPro" id="IPR000829">
    <property type="entry name" value="DAGK"/>
</dbReference>
<evidence type="ECO:0000256" key="18">
    <source>
        <dbReference type="PIRSR" id="PIRSR600829-4"/>
    </source>
</evidence>
<dbReference type="PROSITE" id="PS01069">
    <property type="entry name" value="DAGK_PROKAR"/>
    <property type="match status" value="1"/>
</dbReference>
<evidence type="ECO:0000256" key="10">
    <source>
        <dbReference type="ARBA" id="ARBA00022989"/>
    </source>
</evidence>
<keyword evidence="13" id="KW-0594">Phospholipid biosynthesis</keyword>
<dbReference type="Proteomes" id="UP000095412">
    <property type="component" value="Unassembled WGS sequence"/>
</dbReference>
<dbReference type="OrthoDB" id="9789934at2"/>
<dbReference type="GO" id="GO:0046872">
    <property type="term" value="F:metal ion binding"/>
    <property type="evidence" value="ECO:0007669"/>
    <property type="project" value="UniProtKB-KW"/>
</dbReference>
<protein>
    <submittedName>
        <fullName evidence="20">Diacylglycerol kinase</fullName>
        <ecNumber evidence="20">2.7.1.66</ecNumber>
    </submittedName>
</protein>
<dbReference type="Proteomes" id="UP000095768">
    <property type="component" value="Unassembled WGS sequence"/>
</dbReference>
<dbReference type="RefSeq" id="WP_069995965.1">
    <property type="nucleotide sequence ID" value="NZ_FMPG01000001.1"/>
</dbReference>
<keyword evidence="11" id="KW-0443">Lipid metabolism</keyword>
<comment type="cofactor">
    <cofactor evidence="18">
        <name>Mg(2+)</name>
        <dbReference type="ChEBI" id="CHEBI:18420"/>
    </cofactor>
    <text evidence="18">Mn(2+), Zn(2+), Cd(2+) and Co(2+) support activity to lesser extents.</text>
</comment>
<dbReference type="EMBL" id="FMPI01000013">
    <property type="protein sequence ID" value="SCT11769.1"/>
    <property type="molecule type" value="Genomic_DNA"/>
</dbReference>
<evidence type="ECO:0000256" key="9">
    <source>
        <dbReference type="ARBA" id="ARBA00022840"/>
    </source>
</evidence>
<keyword evidence="7 17" id="KW-0547">Nucleotide-binding</keyword>
<proteinExistence type="inferred from homology"/>
<dbReference type="EMBL" id="FMPG01000001">
    <property type="protein sequence ID" value="SCS24251.1"/>
    <property type="molecule type" value="Genomic_DNA"/>
</dbReference>
<dbReference type="GO" id="GO:0008654">
    <property type="term" value="P:phospholipid biosynthetic process"/>
    <property type="evidence" value="ECO:0007669"/>
    <property type="project" value="UniProtKB-KW"/>
</dbReference>
<evidence type="ECO:0000256" key="14">
    <source>
        <dbReference type="ARBA" id="ARBA00023264"/>
    </source>
</evidence>
<evidence type="ECO:0000256" key="4">
    <source>
        <dbReference type="ARBA" id="ARBA00022516"/>
    </source>
</evidence>
<evidence type="ECO:0000256" key="19">
    <source>
        <dbReference type="SAM" id="Phobius"/>
    </source>
</evidence>
<evidence type="ECO:0000313" key="20">
    <source>
        <dbReference type="EMBL" id="SCS24251.1"/>
    </source>
</evidence>
<dbReference type="PANTHER" id="PTHR34299">
    <property type="entry name" value="DIACYLGLYCEROL KINASE"/>
    <property type="match status" value="1"/>
</dbReference>
<name>A0A1D4NM56_9STAP</name>
<keyword evidence="14" id="KW-1208">Phospholipid metabolism</keyword>
<dbReference type="AlphaFoldDB" id="A0A1D4NM56"/>
<evidence type="ECO:0000256" key="5">
    <source>
        <dbReference type="ARBA" id="ARBA00022679"/>
    </source>
</evidence>
<evidence type="ECO:0000256" key="1">
    <source>
        <dbReference type="ARBA" id="ARBA00004651"/>
    </source>
</evidence>
<gene>
    <name evidence="20" type="primary">dgkA</name>
    <name evidence="20" type="ORF">SAMEA2297795_00057</name>
    <name evidence="21" type="ORF">SAMEA2297796_01775</name>
</gene>
<organism evidence="20 23">
    <name type="scientific">Staphylococcus caeli</name>
    <dbReference type="NCBI Taxonomy" id="2201815"/>
    <lineage>
        <taxon>Bacteria</taxon>
        <taxon>Bacillati</taxon>
        <taxon>Bacillota</taxon>
        <taxon>Bacilli</taxon>
        <taxon>Bacillales</taxon>
        <taxon>Staphylococcaceae</taxon>
        <taxon>Staphylococcus</taxon>
    </lineage>
</organism>
<comment type="subcellular location">
    <subcellularLocation>
        <location evidence="1">Cell membrane</location>
        <topology evidence="1">Multi-pass membrane protein</topology>
    </subcellularLocation>
</comment>
<dbReference type="EC" id="2.7.1.66" evidence="20"/>
<dbReference type="GO" id="GO:0005886">
    <property type="term" value="C:plasma membrane"/>
    <property type="evidence" value="ECO:0007669"/>
    <property type="project" value="UniProtKB-SubCell"/>
</dbReference>
<feature type="binding site" evidence="16">
    <location>
        <position position="59"/>
    </location>
    <ligand>
        <name>substrate</name>
    </ligand>
</feature>
<evidence type="ECO:0000256" key="17">
    <source>
        <dbReference type="PIRSR" id="PIRSR600829-3"/>
    </source>
</evidence>
<dbReference type="InterPro" id="IPR033717">
    <property type="entry name" value="UDPK"/>
</dbReference>
<evidence type="ECO:0000256" key="16">
    <source>
        <dbReference type="PIRSR" id="PIRSR600829-2"/>
    </source>
</evidence>
<keyword evidence="22" id="KW-1185">Reference proteome</keyword>
<feature type="transmembrane region" description="Helical" evidence="19">
    <location>
        <begin position="86"/>
        <end position="111"/>
    </location>
</feature>
<dbReference type="Gene3D" id="1.10.287.3610">
    <property type="match status" value="1"/>
</dbReference>
<evidence type="ECO:0000256" key="13">
    <source>
        <dbReference type="ARBA" id="ARBA00023209"/>
    </source>
</evidence>
<dbReference type="CDD" id="cd14265">
    <property type="entry name" value="UDPK_IM_like"/>
    <property type="match status" value="1"/>
</dbReference>
<dbReference type="GO" id="GO:0005524">
    <property type="term" value="F:ATP binding"/>
    <property type="evidence" value="ECO:0007669"/>
    <property type="project" value="UniProtKB-KW"/>
</dbReference>
<dbReference type="Pfam" id="PF01219">
    <property type="entry name" value="DAGK_prokar"/>
    <property type="match status" value="1"/>
</dbReference>
<keyword evidence="5 20" id="KW-0808">Transferase</keyword>
<feature type="binding site" evidence="17">
    <location>
        <begin position="84"/>
        <end position="85"/>
    </location>
    <ligand>
        <name>ATP</name>
        <dbReference type="ChEBI" id="CHEBI:30616"/>
    </ligand>
</feature>